<gene>
    <name evidence="1" type="ORF">C1C98_31370</name>
</gene>
<protein>
    <submittedName>
        <fullName evidence="1">Uncharacterized protein</fullName>
    </submittedName>
</protein>
<dbReference type="Proteomes" id="UP000235315">
    <property type="component" value="Chromosome"/>
</dbReference>
<evidence type="ECO:0000313" key="1">
    <source>
        <dbReference type="EMBL" id="AUO49628.1"/>
    </source>
</evidence>
<organism evidence="1 2">
    <name type="scientific">Pseudomonas ogarae (strain DSM 112162 / CECT 30235 / F113)</name>
    <dbReference type="NCBI Taxonomy" id="1114970"/>
    <lineage>
        <taxon>Bacteria</taxon>
        <taxon>Pseudomonadati</taxon>
        <taxon>Pseudomonadota</taxon>
        <taxon>Gammaproteobacteria</taxon>
        <taxon>Pseudomonadales</taxon>
        <taxon>Pseudomonadaceae</taxon>
        <taxon>Pseudomonas</taxon>
    </lineage>
</organism>
<name>A0ABM6R964_PSEO1</name>
<keyword evidence="2" id="KW-1185">Reference proteome</keyword>
<proteinExistence type="predicted"/>
<sequence>MEPHHPSKPGRLPPLGSKRKWCRVDLILLWEQSLLAKQAPRFLGDRVAFIAGKPCSHRGHHSGLRAIIT</sequence>
<dbReference type="EMBL" id="CP025738">
    <property type="protein sequence ID" value="AUO49628.1"/>
    <property type="molecule type" value="Genomic_DNA"/>
</dbReference>
<reference evidence="1 2" key="1">
    <citation type="submission" date="2018-01" db="EMBL/GenBank/DDBJ databases">
        <title>Tropical forage species Digitaria eriantha prevents oxidative stress under low temperature conditions by the incorporation of polyhydroxybutyrate-producing endophytic bacteria.</title>
        <authorList>
            <person name="Stritzler M."/>
            <person name="Ayub N."/>
        </authorList>
    </citation>
    <scope>NUCLEOTIDE SEQUENCE [LARGE SCALE GENOMIC DNA]</scope>
    <source>
        <strain evidence="1 2">FR1</strain>
    </source>
</reference>
<evidence type="ECO:0000313" key="2">
    <source>
        <dbReference type="Proteomes" id="UP000235315"/>
    </source>
</evidence>
<accession>A0ABM6R964</accession>